<dbReference type="InterPro" id="IPR019734">
    <property type="entry name" value="TPR_rpt"/>
</dbReference>
<proteinExistence type="predicted"/>
<name>A0ABQ1QUX6_9FLAO</name>
<dbReference type="EMBL" id="BMFH01000001">
    <property type="protein sequence ID" value="GGD45022.1"/>
    <property type="molecule type" value="Genomic_DNA"/>
</dbReference>
<evidence type="ECO:0000313" key="3">
    <source>
        <dbReference type="Proteomes" id="UP000625780"/>
    </source>
</evidence>
<organism evidence="2 3">
    <name type="scientific">Muriicola marianensis</name>
    <dbReference type="NCBI Taxonomy" id="1324801"/>
    <lineage>
        <taxon>Bacteria</taxon>
        <taxon>Pseudomonadati</taxon>
        <taxon>Bacteroidota</taxon>
        <taxon>Flavobacteriia</taxon>
        <taxon>Flavobacteriales</taxon>
        <taxon>Flavobacteriaceae</taxon>
        <taxon>Muriicola</taxon>
    </lineage>
</organism>
<gene>
    <name evidence="2" type="ORF">GCM10011361_10040</name>
</gene>
<dbReference type="InterPro" id="IPR011990">
    <property type="entry name" value="TPR-like_helical_dom_sf"/>
</dbReference>
<dbReference type="PROSITE" id="PS50005">
    <property type="entry name" value="TPR"/>
    <property type="match status" value="1"/>
</dbReference>
<dbReference type="SMART" id="SM00028">
    <property type="entry name" value="TPR"/>
    <property type="match status" value="2"/>
</dbReference>
<evidence type="ECO:0000313" key="2">
    <source>
        <dbReference type="EMBL" id="GGD45022.1"/>
    </source>
</evidence>
<comment type="caution">
    <text evidence="2">The sequence shown here is derived from an EMBL/GenBank/DDBJ whole genome shotgun (WGS) entry which is preliminary data.</text>
</comment>
<evidence type="ECO:0000256" key="1">
    <source>
        <dbReference type="PROSITE-ProRule" id="PRU00339"/>
    </source>
</evidence>
<accession>A0ABQ1QUX6</accession>
<keyword evidence="3" id="KW-1185">Reference proteome</keyword>
<protein>
    <recommendedName>
        <fullName evidence="4">Tetratricopeptide repeat protein</fullName>
    </recommendedName>
</protein>
<keyword evidence="1" id="KW-0802">TPR repeat</keyword>
<feature type="repeat" description="TPR" evidence="1">
    <location>
        <begin position="89"/>
        <end position="122"/>
    </location>
</feature>
<reference evidence="3" key="1">
    <citation type="journal article" date="2019" name="Int. J. Syst. Evol. Microbiol.">
        <title>The Global Catalogue of Microorganisms (GCM) 10K type strain sequencing project: providing services to taxonomists for standard genome sequencing and annotation.</title>
        <authorList>
            <consortium name="The Broad Institute Genomics Platform"/>
            <consortium name="The Broad Institute Genome Sequencing Center for Infectious Disease"/>
            <person name="Wu L."/>
            <person name="Ma J."/>
        </authorList>
    </citation>
    <scope>NUCLEOTIDE SEQUENCE [LARGE SCALE GENOMIC DNA]</scope>
    <source>
        <strain evidence="3">CGMCC 1.12606</strain>
    </source>
</reference>
<dbReference type="Gene3D" id="1.25.40.10">
    <property type="entry name" value="Tetratricopeptide repeat domain"/>
    <property type="match status" value="1"/>
</dbReference>
<evidence type="ECO:0008006" key="4">
    <source>
        <dbReference type="Google" id="ProtNLM"/>
    </source>
</evidence>
<dbReference type="Proteomes" id="UP000625780">
    <property type="component" value="Unassembled WGS sequence"/>
</dbReference>
<dbReference type="SUPFAM" id="SSF48452">
    <property type="entry name" value="TPR-like"/>
    <property type="match status" value="1"/>
</dbReference>
<sequence length="306" mass="34460">MTIGFSSCKDSELPEVPAPFTTPLGKVFPREKASGKALQQYLEARQAYEKDTTNVEALIWFGRRTAYLGYYEEAIAIYSQGIRRFPEEARLYRHRGHRYISIREFDKAVADLQRASELIRGTENSIEPDGIPNAMNIPVSTLHGNIWYHLGLAYYLKGDYPDAYSAYLNCRESGSNPDNLVSSTHWLYMIQRRMGQYSAADSLLSPITTDLEVIENNSYHNLCLFYKGLTTEETLIPDGEPSAASDAVAYGLANWYFTNPDTDGVKKGVELMKGIVQGDNWSSFGYIAAESDLIRLQRKADPVNTD</sequence>